<feature type="domain" description="DUF7997" evidence="2">
    <location>
        <begin position="1"/>
        <end position="235"/>
    </location>
</feature>
<dbReference type="InterPro" id="IPR012341">
    <property type="entry name" value="6hp_glycosidase-like_sf"/>
</dbReference>
<dbReference type="InterPro" id="IPR008928">
    <property type="entry name" value="6-hairpin_glycosidase_sf"/>
</dbReference>
<protein>
    <submittedName>
        <fullName evidence="3">Glucan 1,4-alpha-glucosidase</fullName>
    </submittedName>
</protein>
<dbReference type="EMBL" id="JBHSJG010000040">
    <property type="protein sequence ID" value="MFC4989132.1"/>
    <property type="molecule type" value="Genomic_DNA"/>
</dbReference>
<organism evidence="3 4">
    <name type="scientific">Saliphagus infecundisoli</name>
    <dbReference type="NCBI Taxonomy" id="1849069"/>
    <lineage>
        <taxon>Archaea</taxon>
        <taxon>Methanobacteriati</taxon>
        <taxon>Methanobacteriota</taxon>
        <taxon>Stenosarchaea group</taxon>
        <taxon>Halobacteria</taxon>
        <taxon>Halobacteriales</taxon>
        <taxon>Natrialbaceae</taxon>
        <taxon>Saliphagus</taxon>
    </lineage>
</organism>
<dbReference type="PANTHER" id="PTHR31616">
    <property type="entry name" value="TREHALASE"/>
    <property type="match status" value="1"/>
</dbReference>
<dbReference type="AlphaFoldDB" id="A0ABD5QHR7"/>
<dbReference type="Gene3D" id="1.50.10.10">
    <property type="match status" value="1"/>
</dbReference>
<dbReference type="RefSeq" id="WP_224829026.1">
    <property type="nucleotide sequence ID" value="NZ_JAIVEF010000014.1"/>
</dbReference>
<evidence type="ECO:0000256" key="1">
    <source>
        <dbReference type="ARBA" id="ARBA00006188"/>
    </source>
</evidence>
<dbReference type="Pfam" id="PF25978">
    <property type="entry name" value="DUF7997"/>
    <property type="match status" value="1"/>
</dbReference>
<proteinExistence type="inferred from homology"/>
<accession>A0ABD5QHR7</accession>
<evidence type="ECO:0000313" key="4">
    <source>
        <dbReference type="Proteomes" id="UP001595925"/>
    </source>
</evidence>
<dbReference type="SUPFAM" id="SSF48208">
    <property type="entry name" value="Six-hairpin glycosidases"/>
    <property type="match status" value="1"/>
</dbReference>
<evidence type="ECO:0000313" key="3">
    <source>
        <dbReference type="EMBL" id="MFC4989132.1"/>
    </source>
</evidence>
<keyword evidence="4" id="KW-1185">Reference proteome</keyword>
<name>A0ABD5QHR7_9EURY</name>
<dbReference type="PANTHER" id="PTHR31616:SF0">
    <property type="entry name" value="GLUCAN 1,4-ALPHA-GLUCOSIDASE"/>
    <property type="match status" value="1"/>
</dbReference>
<comment type="caution">
    <text evidence="3">The sequence shown here is derived from an EMBL/GenBank/DDBJ whole genome shotgun (WGS) entry which is preliminary data.</text>
</comment>
<evidence type="ECO:0000259" key="2">
    <source>
        <dbReference type="Pfam" id="PF25978"/>
    </source>
</evidence>
<comment type="similarity">
    <text evidence="1">Belongs to the glycosyl hydrolase 15 family.</text>
</comment>
<gene>
    <name evidence="3" type="ORF">ACFPFO_15420</name>
</gene>
<sequence>MKLRHALNDYKRHRDHDTKFPGERRSTTGIFSGTDGRLVHVSQEGALCDYSDPLVELSGIERSRFGVEIDDIRWFTETSEQGYVGDSAIVKTVHEFDDWSVIQYDLTIGLAHVTRFELSGDPPLDARLRGVIGFAPDGQEGQLANLIHEDAIEVYHRDEHDYVGVSTDLRDIAGQVPERLGDLVSPAPVAFPRSLDASNYEEPTLSGTVAFAAPFEDGGVTVVSLLADSGELPREAALTRVEELLTRHNDVSTLRNRGDERALSVGEDVPNRRAVTADLRALSFLSASSGARIAGPDFDPFFEHSGGYGYTWFRDDAEISRFLLTADQVLALPIDDWHARSATFYRDTQLEDGTWPHRVWPQRGILAPGWANARLEAGSNADYQADQTASVASFLAAYLRQCDGDDADAVETTLGRAVGALDTTLADDGLPVASQNAWENMQGRFAHTAATFLHAYSAVARAPVRENIRSHALSQAETVLASLDRLWTGDHYALRLANGEPDLRLDSSTLALGAAHREYTAVGTLSNEERDRLLAHVETTIDGLYRETDSVRGLARFEDDPWRRRSQDEPKIWTVSTAWGSNAAAQTGTLLADSDDDRAARAYGRARGLLRELLPGGSLVQSSGYLSEQVFDDGTPDCATPLGWPHALRLATVAHLTEVDELRAENAVPQTD</sequence>
<reference evidence="3 4" key="1">
    <citation type="journal article" date="2019" name="Int. J. Syst. Evol. Microbiol.">
        <title>The Global Catalogue of Microorganisms (GCM) 10K type strain sequencing project: providing services to taxonomists for standard genome sequencing and annotation.</title>
        <authorList>
            <consortium name="The Broad Institute Genomics Platform"/>
            <consortium name="The Broad Institute Genome Sequencing Center for Infectious Disease"/>
            <person name="Wu L."/>
            <person name="Ma J."/>
        </authorList>
    </citation>
    <scope>NUCLEOTIDE SEQUENCE [LARGE SCALE GENOMIC DNA]</scope>
    <source>
        <strain evidence="3 4">CGMCC 1.15824</strain>
    </source>
</reference>
<dbReference type="InterPro" id="IPR058310">
    <property type="entry name" value="DUF7997"/>
</dbReference>
<dbReference type="Proteomes" id="UP001595925">
    <property type="component" value="Unassembled WGS sequence"/>
</dbReference>